<feature type="domain" description="DUF577" evidence="1">
    <location>
        <begin position="399"/>
        <end position="582"/>
    </location>
</feature>
<keyword evidence="3" id="KW-1185">Reference proteome</keyword>
<dbReference type="PANTHER" id="PTHR31861:SF21">
    <property type="entry name" value="DUF577 DOMAIN-CONTAINING PROTEIN-RELATED"/>
    <property type="match status" value="1"/>
</dbReference>
<name>A0ABD1ABN0_CARAN</name>
<evidence type="ECO:0000259" key="1">
    <source>
        <dbReference type="Pfam" id="PF04510"/>
    </source>
</evidence>
<dbReference type="AlphaFoldDB" id="A0ABD1ABN0"/>
<dbReference type="Pfam" id="PF04510">
    <property type="entry name" value="DUF577"/>
    <property type="match status" value="2"/>
</dbReference>
<organism evidence="2 3">
    <name type="scientific">Cardamine amara subsp. amara</name>
    <dbReference type="NCBI Taxonomy" id="228776"/>
    <lineage>
        <taxon>Eukaryota</taxon>
        <taxon>Viridiplantae</taxon>
        <taxon>Streptophyta</taxon>
        <taxon>Embryophyta</taxon>
        <taxon>Tracheophyta</taxon>
        <taxon>Spermatophyta</taxon>
        <taxon>Magnoliopsida</taxon>
        <taxon>eudicotyledons</taxon>
        <taxon>Gunneridae</taxon>
        <taxon>Pentapetalae</taxon>
        <taxon>rosids</taxon>
        <taxon>malvids</taxon>
        <taxon>Brassicales</taxon>
        <taxon>Brassicaceae</taxon>
        <taxon>Cardamineae</taxon>
        <taxon>Cardamine</taxon>
    </lineage>
</organism>
<proteinExistence type="predicted"/>
<dbReference type="EMBL" id="JBANAX010000695">
    <property type="protein sequence ID" value="KAL1197140.1"/>
    <property type="molecule type" value="Genomic_DNA"/>
</dbReference>
<sequence>MAESDSGDIVMEESSNLELKVKARDLLTSPSHEGAEILVAQLSIRQETYEFQTALALFDFCFDNFPNCLALILLKVYRFSSNSFIRFKSIYLLSETLTELRNRNIDLSCYALHEIKPLLISCLTMEETKESDIKILSRIVSFVAYNIVVLNNGKWEELSDCILSLANTDPIRAFDIFIDLPSLYGEFIYRFLQKFLAEVYKVLLHPEDRVEDWILALKAAVKMGIQLMDSEMRFDLTRDILHIVTKCAEEVVWGEMEEEFLQQGLEDLEKFLAKDANFCKWNSDQCRFVAEFAFRISDIGTYITKEAAKKIYQMVTKMDKYVHSSAFRLSPSRGEYQDLGVESEDEFYNNLFVSSSVEIMRMVALTDIDDWLREVAILRLHQLLCDHTSMKSEIDVSEIRKLQPLLISCLSEVGIPESTFKILGQVVFHVALELSSYQEDNWFDLWDYIARECKTLFKQTVYIFQCLTMRLDDKEFVIPAINNLLPEIHRRLNLPADLLEDIPADLLEDNSCWVLAFTGAFCAAIHLIEISSHAESLKELVYKMIDSVRELVERRMEVELVRRAFLDVESIVEKQVDVYTTNDYRFVYGLLWRLDAIKGMSMDSKIGLSRIRAILERVPEELKLAPKSELDWLNQPET</sequence>
<comment type="caution">
    <text evidence="2">The sequence shown here is derived from an EMBL/GenBank/DDBJ whole genome shotgun (WGS) entry which is preliminary data.</text>
</comment>
<protein>
    <recommendedName>
        <fullName evidence="1">DUF577 domain-containing protein</fullName>
    </recommendedName>
</protein>
<accession>A0ABD1ABN0</accession>
<evidence type="ECO:0000313" key="3">
    <source>
        <dbReference type="Proteomes" id="UP001558713"/>
    </source>
</evidence>
<dbReference type="Proteomes" id="UP001558713">
    <property type="component" value="Unassembled WGS sequence"/>
</dbReference>
<dbReference type="InterPro" id="IPR016024">
    <property type="entry name" value="ARM-type_fold"/>
</dbReference>
<dbReference type="InterPro" id="IPR007598">
    <property type="entry name" value="DUF577"/>
</dbReference>
<feature type="domain" description="DUF577" evidence="1">
    <location>
        <begin position="112"/>
        <end position="282"/>
    </location>
</feature>
<dbReference type="PANTHER" id="PTHR31861">
    <property type="entry name" value="OS10G0507500 PROTEIN"/>
    <property type="match status" value="1"/>
</dbReference>
<reference evidence="2 3" key="1">
    <citation type="submission" date="2024-04" db="EMBL/GenBank/DDBJ databases">
        <title>Genome assembly C_amara_ONT_v2.</title>
        <authorList>
            <person name="Yant L."/>
            <person name="Moore C."/>
            <person name="Slenker M."/>
        </authorList>
    </citation>
    <scope>NUCLEOTIDE SEQUENCE [LARGE SCALE GENOMIC DNA]</scope>
    <source>
        <tissue evidence="2">Leaf</tissue>
    </source>
</reference>
<evidence type="ECO:0000313" key="2">
    <source>
        <dbReference type="EMBL" id="KAL1197140.1"/>
    </source>
</evidence>
<gene>
    <name evidence="2" type="ORF">V5N11_002019</name>
</gene>
<dbReference type="SUPFAM" id="SSF48371">
    <property type="entry name" value="ARM repeat"/>
    <property type="match status" value="1"/>
</dbReference>